<feature type="transmembrane region" description="Helical" evidence="1">
    <location>
        <begin position="6"/>
        <end position="31"/>
    </location>
</feature>
<dbReference type="RefSeq" id="WP_387980036.1">
    <property type="nucleotide sequence ID" value="NZ_JBHRWO010000021.1"/>
</dbReference>
<organism evidence="2 3">
    <name type="scientific">Glycomyces rhizosphaerae</name>
    <dbReference type="NCBI Taxonomy" id="2054422"/>
    <lineage>
        <taxon>Bacteria</taxon>
        <taxon>Bacillati</taxon>
        <taxon>Actinomycetota</taxon>
        <taxon>Actinomycetes</taxon>
        <taxon>Glycomycetales</taxon>
        <taxon>Glycomycetaceae</taxon>
        <taxon>Glycomyces</taxon>
    </lineage>
</organism>
<keyword evidence="1" id="KW-0812">Transmembrane</keyword>
<feature type="transmembrane region" description="Helical" evidence="1">
    <location>
        <begin position="144"/>
        <end position="166"/>
    </location>
</feature>
<protein>
    <submittedName>
        <fullName evidence="2">GAP family protein</fullName>
    </submittedName>
</protein>
<evidence type="ECO:0000313" key="3">
    <source>
        <dbReference type="Proteomes" id="UP001595712"/>
    </source>
</evidence>
<feature type="transmembrane region" description="Helical" evidence="1">
    <location>
        <begin position="43"/>
        <end position="67"/>
    </location>
</feature>
<sequence>MDLALAASLAALALIDSTSFGTLLIPIWLLLAPGRVRGGRILVYLGTVAVFYFAVGMLIAVGATTFIDDIGALLDTRPALWTQLVLGVGLLLLSFRFDSKKQAKEGGRMTRWRERALGVEGGSAEGGTGEASQDEGATRTRASVLPLMGLALGAATVEVATMLPYLAAIGMVTSAGIGAAGITMTMAAYCAVMVLPALVLLAARLVARSAVEPVLVKINDWMVRNAASTTGWVLGIVGFLLARDAAFRLGLIEQIFNQ</sequence>
<dbReference type="InterPro" id="IPR021315">
    <property type="entry name" value="Gap/Sap"/>
</dbReference>
<evidence type="ECO:0000313" key="2">
    <source>
        <dbReference type="EMBL" id="MFC3495426.1"/>
    </source>
</evidence>
<name>A0ABV7Q3M6_9ACTN</name>
<evidence type="ECO:0000256" key="1">
    <source>
        <dbReference type="SAM" id="Phobius"/>
    </source>
</evidence>
<reference evidence="3" key="1">
    <citation type="journal article" date="2019" name="Int. J. Syst. Evol. Microbiol.">
        <title>The Global Catalogue of Microorganisms (GCM) 10K type strain sequencing project: providing services to taxonomists for standard genome sequencing and annotation.</title>
        <authorList>
            <consortium name="The Broad Institute Genomics Platform"/>
            <consortium name="The Broad Institute Genome Sequencing Center for Infectious Disease"/>
            <person name="Wu L."/>
            <person name="Ma J."/>
        </authorList>
    </citation>
    <scope>NUCLEOTIDE SEQUENCE [LARGE SCALE GENOMIC DNA]</scope>
    <source>
        <strain evidence="3">CGMCC 4.7396</strain>
    </source>
</reference>
<accession>A0ABV7Q3M6</accession>
<keyword evidence="1" id="KW-1133">Transmembrane helix</keyword>
<dbReference type="EMBL" id="JBHRWO010000021">
    <property type="protein sequence ID" value="MFC3495426.1"/>
    <property type="molecule type" value="Genomic_DNA"/>
</dbReference>
<feature type="transmembrane region" description="Helical" evidence="1">
    <location>
        <begin position="186"/>
        <end position="207"/>
    </location>
</feature>
<proteinExistence type="predicted"/>
<dbReference type="Pfam" id="PF11139">
    <property type="entry name" value="SfLAP"/>
    <property type="match status" value="1"/>
</dbReference>
<keyword evidence="3" id="KW-1185">Reference proteome</keyword>
<feature type="transmembrane region" description="Helical" evidence="1">
    <location>
        <begin position="79"/>
        <end position="97"/>
    </location>
</feature>
<dbReference type="Proteomes" id="UP001595712">
    <property type="component" value="Unassembled WGS sequence"/>
</dbReference>
<comment type="caution">
    <text evidence="2">The sequence shown here is derived from an EMBL/GenBank/DDBJ whole genome shotgun (WGS) entry which is preliminary data.</text>
</comment>
<keyword evidence="1" id="KW-0472">Membrane</keyword>
<gene>
    <name evidence="2" type="ORF">ACFO8M_23330</name>
</gene>